<sequence length="191" mass="21227">MHIKRHYTVSRLTPCPVHIIIAGVYSCGHFHAHCCCHGYVHRGTSRSRDCIHAGQPPEDHLEPMAIFLVHPAVNGGVVTGVAHGQPVTCKPQVDDIGVTRPSSHYLKDLTCSVNDFVTCVSIGRHSSQWHSAFIIVSWILGSLPNLIQERLGGGVQQPPRHRIHKSNKHDPPKQIPYLNGIYPFSFQNCKE</sequence>
<comment type="caution">
    <text evidence="1">The sequence shown here is derived from an EMBL/GenBank/DDBJ whole genome shotgun (WGS) entry which is preliminary data.</text>
</comment>
<keyword evidence="2" id="KW-1185">Reference proteome</keyword>
<reference evidence="1 2" key="1">
    <citation type="journal article" date="2019" name="Sci. Rep.">
        <title>Orb-weaving spider Araneus ventricosus genome elucidates the spidroin gene catalogue.</title>
        <authorList>
            <person name="Kono N."/>
            <person name="Nakamura H."/>
            <person name="Ohtoshi R."/>
            <person name="Moran D.A.P."/>
            <person name="Shinohara A."/>
            <person name="Yoshida Y."/>
            <person name="Fujiwara M."/>
            <person name="Mori M."/>
            <person name="Tomita M."/>
            <person name="Arakawa K."/>
        </authorList>
    </citation>
    <scope>NUCLEOTIDE SEQUENCE [LARGE SCALE GENOMIC DNA]</scope>
</reference>
<dbReference type="OrthoDB" id="6443102at2759"/>
<dbReference type="AlphaFoldDB" id="A0A4Y2FJB6"/>
<dbReference type="PROSITE" id="PS51257">
    <property type="entry name" value="PROKAR_LIPOPROTEIN"/>
    <property type="match status" value="1"/>
</dbReference>
<protein>
    <submittedName>
        <fullName evidence="1">Uncharacterized protein</fullName>
    </submittedName>
</protein>
<organism evidence="1 2">
    <name type="scientific">Araneus ventricosus</name>
    <name type="common">Orbweaver spider</name>
    <name type="synonym">Epeira ventricosa</name>
    <dbReference type="NCBI Taxonomy" id="182803"/>
    <lineage>
        <taxon>Eukaryota</taxon>
        <taxon>Metazoa</taxon>
        <taxon>Ecdysozoa</taxon>
        <taxon>Arthropoda</taxon>
        <taxon>Chelicerata</taxon>
        <taxon>Arachnida</taxon>
        <taxon>Araneae</taxon>
        <taxon>Araneomorphae</taxon>
        <taxon>Entelegynae</taxon>
        <taxon>Araneoidea</taxon>
        <taxon>Araneidae</taxon>
        <taxon>Araneus</taxon>
    </lineage>
</organism>
<evidence type="ECO:0000313" key="2">
    <source>
        <dbReference type="Proteomes" id="UP000499080"/>
    </source>
</evidence>
<gene>
    <name evidence="1" type="ORF">AVEN_178578_1</name>
</gene>
<dbReference type="EMBL" id="BGPR01000935">
    <property type="protein sequence ID" value="GBM40598.1"/>
    <property type="molecule type" value="Genomic_DNA"/>
</dbReference>
<proteinExistence type="predicted"/>
<accession>A0A4Y2FJB6</accession>
<dbReference type="Proteomes" id="UP000499080">
    <property type="component" value="Unassembled WGS sequence"/>
</dbReference>
<evidence type="ECO:0000313" key="1">
    <source>
        <dbReference type="EMBL" id="GBM40598.1"/>
    </source>
</evidence>
<name>A0A4Y2FJB6_ARAVE</name>